<feature type="transmembrane region" description="Helical" evidence="3">
    <location>
        <begin position="340"/>
        <end position="361"/>
    </location>
</feature>
<dbReference type="Gene3D" id="1.20.1250.20">
    <property type="entry name" value="MFS general substrate transporter like domains"/>
    <property type="match status" value="1"/>
</dbReference>
<feature type="transmembrane region" description="Helical" evidence="3">
    <location>
        <begin position="90"/>
        <end position="109"/>
    </location>
</feature>
<dbReference type="GeneID" id="41959915"/>
<dbReference type="KEGG" id="pgri:PgNI_04965"/>
<keyword evidence="3" id="KW-1133">Transmembrane helix</keyword>
<dbReference type="InterPro" id="IPR011701">
    <property type="entry name" value="MFS"/>
</dbReference>
<evidence type="ECO:0000313" key="5">
    <source>
        <dbReference type="Proteomes" id="UP000515153"/>
    </source>
</evidence>
<dbReference type="Proteomes" id="UP000515153">
    <property type="component" value="Unplaced"/>
</dbReference>
<feature type="domain" description="Major facilitator superfamily (MFS) profile" evidence="4">
    <location>
        <begin position="2"/>
        <end position="475"/>
    </location>
</feature>
<evidence type="ECO:0000256" key="2">
    <source>
        <dbReference type="SAM" id="MobiDB-lite"/>
    </source>
</evidence>
<feature type="transmembrane region" description="Helical" evidence="3">
    <location>
        <begin position="155"/>
        <end position="177"/>
    </location>
</feature>
<reference evidence="6" key="1">
    <citation type="journal article" date="2019" name="Mol. Biol. Evol.">
        <title>Blast fungal genomes show frequent chromosomal changes, gene gains and losses, and effector gene turnover.</title>
        <authorList>
            <person name="Gomez Luciano L.B."/>
            <person name="Jason Tsai I."/>
            <person name="Chuma I."/>
            <person name="Tosa Y."/>
            <person name="Chen Y.H."/>
            <person name="Li J.Y."/>
            <person name="Li M.Y."/>
            <person name="Jade Lu M.Y."/>
            <person name="Nakayashiki H."/>
            <person name="Li W.H."/>
        </authorList>
    </citation>
    <scope>NUCLEOTIDE SEQUENCE</scope>
    <source>
        <strain evidence="6">NI907</strain>
    </source>
</reference>
<dbReference type="SUPFAM" id="SSF103473">
    <property type="entry name" value="MFS general substrate transporter"/>
    <property type="match status" value="1"/>
</dbReference>
<proteinExistence type="predicted"/>
<accession>A0A6P8BCJ7</accession>
<dbReference type="InterPro" id="IPR036259">
    <property type="entry name" value="MFS_trans_sf"/>
</dbReference>
<organism evidence="5 6">
    <name type="scientific">Pyricularia grisea</name>
    <name type="common">Crabgrass-specific blast fungus</name>
    <name type="synonym">Magnaporthe grisea</name>
    <dbReference type="NCBI Taxonomy" id="148305"/>
    <lineage>
        <taxon>Eukaryota</taxon>
        <taxon>Fungi</taxon>
        <taxon>Dikarya</taxon>
        <taxon>Ascomycota</taxon>
        <taxon>Pezizomycotina</taxon>
        <taxon>Sordariomycetes</taxon>
        <taxon>Sordariomycetidae</taxon>
        <taxon>Magnaporthales</taxon>
        <taxon>Pyriculariaceae</taxon>
        <taxon>Pyricularia</taxon>
    </lineage>
</organism>
<keyword evidence="3" id="KW-0472">Membrane</keyword>
<evidence type="ECO:0000313" key="6">
    <source>
        <dbReference type="RefSeq" id="XP_030984948.1"/>
    </source>
</evidence>
<dbReference type="GO" id="GO:0022857">
    <property type="term" value="F:transmembrane transporter activity"/>
    <property type="evidence" value="ECO:0007669"/>
    <property type="project" value="InterPro"/>
</dbReference>
<feature type="transmembrane region" description="Helical" evidence="3">
    <location>
        <begin position="189"/>
        <end position="212"/>
    </location>
</feature>
<dbReference type="GO" id="GO:0000329">
    <property type="term" value="C:fungal-type vacuole membrane"/>
    <property type="evidence" value="ECO:0007669"/>
    <property type="project" value="TreeGrafter"/>
</dbReference>
<feature type="transmembrane region" description="Helical" evidence="3">
    <location>
        <begin position="115"/>
        <end position="134"/>
    </location>
</feature>
<dbReference type="PROSITE" id="PS50850">
    <property type="entry name" value="MFS"/>
    <property type="match status" value="1"/>
</dbReference>
<evidence type="ECO:0000259" key="4">
    <source>
        <dbReference type="PROSITE" id="PS50850"/>
    </source>
</evidence>
<gene>
    <name evidence="6" type="ORF">PgNI_04965</name>
</gene>
<protein>
    <recommendedName>
        <fullName evidence="4">Major facilitator superfamily (MFS) profile domain-containing protein</fullName>
    </recommendedName>
</protein>
<feature type="transmembrane region" description="Helical" evidence="3">
    <location>
        <begin position="373"/>
        <end position="393"/>
    </location>
</feature>
<name>A0A6P8BCJ7_PYRGI</name>
<feature type="transmembrane region" description="Helical" evidence="3">
    <location>
        <begin position="61"/>
        <end position="83"/>
    </location>
</feature>
<evidence type="ECO:0000256" key="1">
    <source>
        <dbReference type="ARBA" id="ARBA00004141"/>
    </source>
</evidence>
<feature type="transmembrane region" description="Helical" evidence="3">
    <location>
        <begin position="12"/>
        <end position="31"/>
    </location>
</feature>
<comment type="subcellular location">
    <subcellularLocation>
        <location evidence="1">Membrane</location>
        <topology evidence="1">Multi-pass membrane protein</topology>
    </subcellularLocation>
</comment>
<reference evidence="6" key="3">
    <citation type="submission" date="2025-08" db="UniProtKB">
        <authorList>
            <consortium name="RefSeq"/>
        </authorList>
    </citation>
    <scope>IDENTIFICATION</scope>
    <source>
        <strain evidence="6">NI907</strain>
    </source>
</reference>
<sequence>MSRLALALSWTYRYFGISSIYATGRNAYLIILARSLRMFAFGTTFILALFFNELGFTDYQIGLFFTLTLLGDVILGTLLTLVADHVGRRRILLAGSALMIVSGVIFAYFENFFILLPAAIVGVISATGSDFGPFRSIEESMLSQLTTPDTRADVLTWYVTIALLGSALGSEAAGRIIDTFQSRPGWTLLASYHALFWLYGIMGFVNACLVLLMTDACELEVDDNAGEYAQLLPEDDGRLSTEGVNDITTDGATVVNPEDADRATSKSAASEGWFRRYFGWISASLSNISAPTRSTMYKLWILLALDSVSDGMVPHSITNYFVDQKFHPDKSTLGDVQSTASLLGSIGTIFAAPLARQIGLINTMVFTHVPSSAAVLLFPWPSAFWLTALLLFVRTGLNSMDQAPRSAFIAAVVRPEERTAVIGITAMVRTLAATTGPSITGILAGNNRFWVAFVVAGTCRLTYDFGLWMLFVNTPLNQNDGGSVLDDEEEHGTSQGADLRPGEGNAGIVSK</sequence>
<keyword evidence="5" id="KW-1185">Reference proteome</keyword>
<dbReference type="PANTHER" id="PTHR23520">
    <property type="entry name" value="TRANSPORTER, PUTATIVE (AFU_ORTHOLOGUE AFUA_3G04000)-RELATED"/>
    <property type="match status" value="1"/>
</dbReference>
<feature type="region of interest" description="Disordered" evidence="2">
    <location>
        <begin position="482"/>
        <end position="511"/>
    </location>
</feature>
<evidence type="ECO:0000256" key="3">
    <source>
        <dbReference type="SAM" id="Phobius"/>
    </source>
</evidence>
<dbReference type="RefSeq" id="XP_030984948.1">
    <property type="nucleotide sequence ID" value="XM_031125006.1"/>
</dbReference>
<dbReference type="AlphaFoldDB" id="A0A6P8BCJ7"/>
<feature type="transmembrane region" description="Helical" evidence="3">
    <location>
        <begin position="38"/>
        <end position="55"/>
    </location>
</feature>
<reference evidence="6" key="2">
    <citation type="submission" date="2019-10" db="EMBL/GenBank/DDBJ databases">
        <authorList>
            <consortium name="NCBI Genome Project"/>
        </authorList>
    </citation>
    <scope>NUCLEOTIDE SEQUENCE</scope>
    <source>
        <strain evidence="6">NI907</strain>
    </source>
</reference>
<dbReference type="InterPro" id="IPR020846">
    <property type="entry name" value="MFS_dom"/>
</dbReference>
<dbReference type="Pfam" id="PF07690">
    <property type="entry name" value="MFS_1"/>
    <property type="match status" value="2"/>
</dbReference>
<keyword evidence="3" id="KW-0812">Transmembrane</keyword>
<dbReference type="PANTHER" id="PTHR23520:SF5">
    <property type="entry name" value="TRANSPORTER, PUTATIVE (AFU_ORTHOLOGUE AFUA_3G04000)-RELATED"/>
    <property type="match status" value="1"/>
</dbReference>